<protein>
    <submittedName>
        <fullName evidence="1">Uncharacterized protein</fullName>
    </submittedName>
</protein>
<accession>Q1QKF0</accession>
<proteinExistence type="predicted"/>
<dbReference type="eggNOG" id="COG0323">
    <property type="taxonomic scope" value="Bacteria"/>
</dbReference>
<dbReference type="STRING" id="323097.Nham_2513"/>
<evidence type="ECO:0000313" key="2">
    <source>
        <dbReference type="Proteomes" id="UP000001953"/>
    </source>
</evidence>
<dbReference type="HOGENOM" id="CLU_1863062_0_0_5"/>
<dbReference type="EMBL" id="CP000319">
    <property type="protein sequence ID" value="ABE63297.1"/>
    <property type="molecule type" value="Genomic_DNA"/>
</dbReference>
<gene>
    <name evidence="1" type="ordered locus">Nham_2513</name>
</gene>
<sequence length="137" mass="15367">MGIIVFSSKNAGLLPLTTTKRSVDVSSSVYRRAKPRMRDVSKQWISYTNIRKQAIDDAKRYENQAKPKSIFEVAQREAVALPQIVAKPKVKMANISYSMPLQRVRSLADGLGNVNMSYKDVGINSFEHAYTDLVGDE</sequence>
<dbReference type="AlphaFoldDB" id="Q1QKF0"/>
<reference evidence="1 2" key="1">
    <citation type="submission" date="2006-03" db="EMBL/GenBank/DDBJ databases">
        <title>Complete sequence of chromosome of Nitrobacter hamburgensis X14.</title>
        <authorList>
            <consortium name="US DOE Joint Genome Institute"/>
            <person name="Copeland A."/>
            <person name="Lucas S."/>
            <person name="Lapidus A."/>
            <person name="Barry K."/>
            <person name="Detter J.C."/>
            <person name="Glavina del Rio T."/>
            <person name="Hammon N."/>
            <person name="Israni S."/>
            <person name="Dalin E."/>
            <person name="Tice H."/>
            <person name="Pitluck S."/>
            <person name="Chain P."/>
            <person name="Malfatti S."/>
            <person name="Shin M."/>
            <person name="Vergez L."/>
            <person name="Schmutz J."/>
            <person name="Larimer F."/>
            <person name="Land M."/>
            <person name="Hauser L."/>
            <person name="Kyrpides N."/>
            <person name="Ivanova N."/>
            <person name="Ward B."/>
            <person name="Arp D."/>
            <person name="Klotz M."/>
            <person name="Stein L."/>
            <person name="O'Mullan G."/>
            <person name="Starkenburg S."/>
            <person name="Sayavedra L."/>
            <person name="Poret-Peterson A.T."/>
            <person name="Gentry M.E."/>
            <person name="Bruce D."/>
            <person name="Richardson P."/>
        </authorList>
    </citation>
    <scope>NUCLEOTIDE SEQUENCE [LARGE SCALE GENOMIC DNA]</scope>
    <source>
        <strain evidence="2">DSM 10229 / NCIMB 13809 / X14</strain>
    </source>
</reference>
<organism evidence="1 2">
    <name type="scientific">Nitrobacter hamburgensis (strain DSM 10229 / NCIMB 13809 / X14)</name>
    <dbReference type="NCBI Taxonomy" id="323097"/>
    <lineage>
        <taxon>Bacteria</taxon>
        <taxon>Pseudomonadati</taxon>
        <taxon>Pseudomonadota</taxon>
        <taxon>Alphaproteobacteria</taxon>
        <taxon>Hyphomicrobiales</taxon>
        <taxon>Nitrobacteraceae</taxon>
        <taxon>Nitrobacter</taxon>
    </lineage>
</organism>
<dbReference type="KEGG" id="nha:Nham_2513"/>
<evidence type="ECO:0000313" key="1">
    <source>
        <dbReference type="EMBL" id="ABE63297.1"/>
    </source>
</evidence>
<dbReference type="Proteomes" id="UP000001953">
    <property type="component" value="Chromosome"/>
</dbReference>
<name>Q1QKF0_NITHX</name>
<keyword evidence="2" id="KW-1185">Reference proteome</keyword>